<reference evidence="1 2" key="1">
    <citation type="journal article" date="2021" name="Hortic Res">
        <title>High-quality reference genome and annotation aids understanding of berry development for evergreen blueberry (Vaccinium darrowii).</title>
        <authorList>
            <person name="Yu J."/>
            <person name="Hulse-Kemp A.M."/>
            <person name="Babiker E."/>
            <person name="Staton M."/>
        </authorList>
    </citation>
    <scope>NUCLEOTIDE SEQUENCE [LARGE SCALE GENOMIC DNA]</scope>
    <source>
        <strain evidence="2">cv. NJ 8807/NJ 8810</strain>
        <tissue evidence="1">Young leaf</tissue>
    </source>
</reference>
<gene>
    <name evidence="1" type="ORF">Vadar_027711</name>
</gene>
<evidence type="ECO:0000313" key="2">
    <source>
        <dbReference type="Proteomes" id="UP000828048"/>
    </source>
</evidence>
<comment type="caution">
    <text evidence="1">The sequence shown here is derived from an EMBL/GenBank/DDBJ whole genome shotgun (WGS) entry which is preliminary data.</text>
</comment>
<sequence length="333" mass="34897">MDDTNTSAPLPQFEGETQTPPTPVPNQVETTTVNVEVTDPGMNENPINGGGVGGGEGEVAEDGGGGESRDADPQVTVRRKRGRPRKHQVESPECLPSLQKLVPKRGRGRPPGTGKLQLLVTMGRLAVHRAGGNLIPHVLNVQVGEDIVDKLLSVIPMGPRAFCILSAAGSISTADIRPPAFLGCGILRREGRFPILTLSGTYMLTEAGQRIGSLSVSLADIDASVFGGLVVGSLVAAEPTQIILGSFNRSEQNILKVRSSESPTATAESSTAAVGLGGFRVPPTVVKLPKIEEKFSMTSVPNGNAHQDVKCASLESSNRNTSPPSDQFSSNRA</sequence>
<dbReference type="Proteomes" id="UP000828048">
    <property type="component" value="Chromosome 6"/>
</dbReference>
<evidence type="ECO:0000313" key="1">
    <source>
        <dbReference type="EMBL" id="KAH7838529.1"/>
    </source>
</evidence>
<dbReference type="EMBL" id="CM037156">
    <property type="protein sequence ID" value="KAH7838529.1"/>
    <property type="molecule type" value="Genomic_DNA"/>
</dbReference>
<protein>
    <submittedName>
        <fullName evidence="1">Uncharacterized protein</fullName>
    </submittedName>
</protein>
<organism evidence="1 2">
    <name type="scientific">Vaccinium darrowii</name>
    <dbReference type="NCBI Taxonomy" id="229202"/>
    <lineage>
        <taxon>Eukaryota</taxon>
        <taxon>Viridiplantae</taxon>
        <taxon>Streptophyta</taxon>
        <taxon>Embryophyta</taxon>
        <taxon>Tracheophyta</taxon>
        <taxon>Spermatophyta</taxon>
        <taxon>Magnoliopsida</taxon>
        <taxon>eudicotyledons</taxon>
        <taxon>Gunneridae</taxon>
        <taxon>Pentapetalae</taxon>
        <taxon>asterids</taxon>
        <taxon>Ericales</taxon>
        <taxon>Ericaceae</taxon>
        <taxon>Vaccinioideae</taxon>
        <taxon>Vaccinieae</taxon>
        <taxon>Vaccinium</taxon>
    </lineage>
</organism>
<accession>A0ACB7XDS6</accession>
<name>A0ACB7XDS6_9ERIC</name>
<keyword evidence="2" id="KW-1185">Reference proteome</keyword>
<proteinExistence type="predicted"/>